<dbReference type="EMBL" id="CP017630">
    <property type="protein sequence ID" value="AOW31027.1"/>
    <property type="molecule type" value="Genomic_DNA"/>
</dbReference>
<evidence type="ECO:0000256" key="6">
    <source>
        <dbReference type="ARBA" id="ARBA00023034"/>
    </source>
</evidence>
<reference evidence="13 14" key="1">
    <citation type="journal article" date="2004" name="Proc. Natl. Acad. Sci. U.S.A.">
        <title>The diploid genome sequence of Candida albicans.</title>
        <authorList>
            <person name="Jones T."/>
            <person name="Federspiel N.A."/>
            <person name="Chibana H."/>
            <person name="Dungan J."/>
            <person name="Kalman S."/>
            <person name="Magee B.B."/>
            <person name="Newport G."/>
            <person name="Thorstenson Y.R."/>
            <person name="Agabian N."/>
            <person name="Magee P.T."/>
            <person name="Davis R.W."/>
            <person name="Scherer S."/>
        </authorList>
    </citation>
    <scope>NUCLEOTIDE SEQUENCE [LARGE SCALE GENOMIC DNA]</scope>
    <source>
        <strain evidence="14">SC5314 / ATCC MYA-2876</strain>
    </source>
</reference>
<feature type="compositionally biased region" description="Polar residues" evidence="10">
    <location>
        <begin position="611"/>
        <end position="621"/>
    </location>
</feature>
<dbReference type="InterPro" id="IPR016024">
    <property type="entry name" value="ARM-type_fold"/>
</dbReference>
<feature type="domain" description="GAE" evidence="11">
    <location>
        <begin position="706"/>
        <end position="825"/>
    </location>
</feature>
<dbReference type="SMART" id="SM00809">
    <property type="entry name" value="Alpha_adaptinC2"/>
    <property type="match status" value="1"/>
</dbReference>
<dbReference type="PIRSF" id="PIRSF037094">
    <property type="entry name" value="AP1_complex_gamma"/>
    <property type="match status" value="1"/>
</dbReference>
<dbReference type="GO" id="GO:0006896">
    <property type="term" value="P:Golgi to vacuole transport"/>
    <property type="evidence" value="ECO:0000318"/>
    <property type="project" value="GO_Central"/>
</dbReference>
<sequence length="828" mass="91474">MASLKSFIKSVRKAKTIADERSVVQKESAAIRTSFRDPGLDQTTRRINISKLLYLYIMGEKTHFGQVECLKLLASPRFADKRLGYLACMLILDENQEVLTLLTNSLDNDMQHPNSFIVGLALCCLGNIASPELARDLYTNVETIIDSKNVYLKKKACIVAAKLIEKEPELAEFFITKINSLINEKQPSLLLGTIRLIQALYFASEESRSTLIKTIPKLVADLKRTTTSGYQPDYDVTGTTDPFLQVSLLETLRILGRDEQCPPQYLEQINDILTQVASNLDSGKNAAHAILYECVKTIFAIQSDQSLKILGVNILGKFLSTKDNNTRYVALDTLLTVVTIEPMAVQRHRSTIVNCLSDGDISIRRRALELSFGILNEQNIRVLAREILTFLEKCHDQELKSYVTSQLTIAANKYAPNDKWHFDTLIRMLKVGGNALTPDIISNILALILQCNDLELKKHVASKLVASCLETTNQYGLALITSWTMGEYGDLILGTNVEVNGKTIIITEQKLSQLIDDLINNTNFSESETIQLTSYILTSIIKLSIKFKDNQVIETLRLILNSKTHDPNLEIQTRAVEYQQIFGQDSTLKRGLLARMPAPPVKQREALTLHKSANTTTTNTHKSLKKSTNETSGGGSGSDNLLLDLMDDIVSPATNQQQSSQQGDVISDIFGGGGGSGNDTNKSTINNAAILDLFNSSSNSINPAVSSVSEIPAFENNDVKISFIPKSFPQNGEATIEAIIRSKINDSNINQFQLLIAVPKSQKLTITSTSGGDSLIGSSNPNESIRQILKIVGKQGAKIKLRVKVKYNINNSNSVEEQFDFAGFKSNL</sequence>
<evidence type="ECO:0000313" key="14">
    <source>
        <dbReference type="Proteomes" id="UP000000559"/>
    </source>
</evidence>
<evidence type="ECO:0000313" key="12">
    <source>
        <dbReference type="CGD" id="CAL0000191386"/>
    </source>
</evidence>
<dbReference type="InterPro" id="IPR013041">
    <property type="entry name" value="Clathrin_app_Ig-like_sf"/>
</dbReference>
<dbReference type="Pfam" id="PF01602">
    <property type="entry name" value="Adaptin_N"/>
    <property type="match status" value="1"/>
</dbReference>
<dbReference type="Pfam" id="PF02883">
    <property type="entry name" value="Alpha_adaptinC2"/>
    <property type="match status" value="1"/>
</dbReference>
<dbReference type="SUPFAM" id="SSF48371">
    <property type="entry name" value="ARM repeat"/>
    <property type="match status" value="1"/>
</dbReference>
<dbReference type="GO" id="GO:0042147">
    <property type="term" value="P:retrograde transport, endosome to Golgi"/>
    <property type="evidence" value="ECO:0007669"/>
    <property type="project" value="EnsemblFungi"/>
</dbReference>
<name>A0A1D8PSB0_CANAL</name>
<organism evidence="13 14">
    <name type="scientific">Candida albicans (strain SC5314 / ATCC MYA-2876)</name>
    <name type="common">Yeast</name>
    <dbReference type="NCBI Taxonomy" id="237561"/>
    <lineage>
        <taxon>Eukaryota</taxon>
        <taxon>Fungi</taxon>
        <taxon>Dikarya</taxon>
        <taxon>Ascomycota</taxon>
        <taxon>Saccharomycotina</taxon>
        <taxon>Pichiomycetes</taxon>
        <taxon>Debaryomycetaceae</taxon>
        <taxon>Candida/Lodderomyces clade</taxon>
        <taxon>Candida</taxon>
    </lineage>
</organism>
<evidence type="ECO:0000256" key="4">
    <source>
        <dbReference type="ARBA" id="ARBA00022448"/>
    </source>
</evidence>
<dbReference type="eggNOG" id="KOG1062">
    <property type="taxonomic scope" value="Eukaryota"/>
</dbReference>
<protein>
    <recommendedName>
        <fullName evidence="9">AP-1 complex subunit gamma</fullName>
    </recommendedName>
</protein>
<keyword evidence="4 9" id="KW-0813">Transport</keyword>
<keyword evidence="14" id="KW-1185">Reference proteome</keyword>
<dbReference type="STRING" id="237561.A0A1D8PSB0"/>
<dbReference type="OrthoDB" id="28053at2759"/>
<dbReference type="GO" id="GO:0099638">
    <property type="term" value="P:endosome to plasma membrane protein transport"/>
    <property type="evidence" value="ECO:0007669"/>
    <property type="project" value="EnsemblFungi"/>
</dbReference>
<keyword evidence="5 9" id="KW-0653">Protein transport</keyword>
<dbReference type="VEuPathDB" id="FungiDB:CR_02870W_A"/>
<dbReference type="GO" id="GO:0005768">
    <property type="term" value="C:endosome"/>
    <property type="evidence" value="ECO:0007669"/>
    <property type="project" value="EnsemblFungi"/>
</dbReference>
<dbReference type="PROSITE" id="PS50180">
    <property type="entry name" value="GAE"/>
    <property type="match status" value="1"/>
</dbReference>
<dbReference type="GO" id="GO:0048203">
    <property type="term" value="P:vesicle targeting, trans-Golgi to endosome"/>
    <property type="evidence" value="ECO:0007669"/>
    <property type="project" value="EnsemblFungi"/>
</dbReference>
<dbReference type="SMR" id="A0A1D8PSB0"/>
<evidence type="ECO:0000313" key="13">
    <source>
        <dbReference type="EMBL" id="AOW31027.1"/>
    </source>
</evidence>
<evidence type="ECO:0000256" key="5">
    <source>
        <dbReference type="ARBA" id="ARBA00022927"/>
    </source>
</evidence>
<keyword evidence="7 9" id="KW-0472">Membrane</keyword>
<evidence type="ECO:0000256" key="7">
    <source>
        <dbReference type="ARBA" id="ARBA00023136"/>
    </source>
</evidence>
<reference evidence="13 14" key="3">
    <citation type="journal article" date="2013" name="Genome Biol.">
        <title>Assembly of a phased diploid Candida albicans genome facilitates allele-specific measurements and provides a simple model for repeat and indel structure.</title>
        <authorList>
            <person name="Muzzey D."/>
            <person name="Schwartz K."/>
            <person name="Weissman J.S."/>
            <person name="Sherlock G."/>
        </authorList>
    </citation>
    <scope>NUCLEOTIDE SEQUENCE [LARGE SCALE GENOMIC DNA]</scope>
    <source>
        <strain evidence="14">SC5314 / ATCC MYA-2876</strain>
    </source>
</reference>
<reference evidence="13 14" key="2">
    <citation type="journal article" date="2007" name="Genome Biol.">
        <title>Assembly of the Candida albicans genome into sixteen supercontigs aligned on the eight chromosomes.</title>
        <authorList>
            <person name="van het Hoog M."/>
            <person name="Rast T.J."/>
            <person name="Martchenko M."/>
            <person name="Grindle S."/>
            <person name="Dignard D."/>
            <person name="Hogues H."/>
            <person name="Cuomo C."/>
            <person name="Berriman M."/>
            <person name="Scherer S."/>
            <person name="Magee B.B."/>
            <person name="Whiteway M."/>
            <person name="Chibana H."/>
            <person name="Nantel A."/>
            <person name="Magee P.T."/>
        </authorList>
    </citation>
    <scope>GENOME REANNOTATION</scope>
    <source>
        <strain evidence="14">SC5314 / ATCC MYA-2876</strain>
    </source>
</reference>
<evidence type="ECO:0000259" key="11">
    <source>
        <dbReference type="PROSITE" id="PS50180"/>
    </source>
</evidence>
<dbReference type="Gene3D" id="1.25.10.10">
    <property type="entry name" value="Leucine-rich Repeat Variant"/>
    <property type="match status" value="1"/>
</dbReference>
<proteinExistence type="inferred from homology"/>
<dbReference type="RefSeq" id="XP_715775.2">
    <property type="nucleotide sequence ID" value="XM_710682.2"/>
</dbReference>
<feature type="region of interest" description="Disordered" evidence="10">
    <location>
        <begin position="653"/>
        <end position="680"/>
    </location>
</feature>
<comment type="similarity">
    <text evidence="3 9">Belongs to the adaptor complexes large subunit family.</text>
</comment>
<dbReference type="InterPro" id="IPR002553">
    <property type="entry name" value="Clathrin/coatomer_adapt-like_N"/>
</dbReference>
<dbReference type="Proteomes" id="UP000000559">
    <property type="component" value="Chromosome R"/>
</dbReference>
<dbReference type="InterPro" id="IPR011989">
    <property type="entry name" value="ARM-like"/>
</dbReference>
<feature type="compositionally biased region" description="Polar residues" evidence="10">
    <location>
        <begin position="653"/>
        <end position="664"/>
    </location>
</feature>
<evidence type="ECO:0000256" key="8">
    <source>
        <dbReference type="ARBA" id="ARBA00023329"/>
    </source>
</evidence>
<dbReference type="InParanoid" id="A0A1D8PSB0"/>
<dbReference type="GeneID" id="3642565"/>
<evidence type="ECO:0000256" key="9">
    <source>
        <dbReference type="PIRNR" id="PIRNR037094"/>
    </source>
</evidence>
<dbReference type="InterPro" id="IPR050840">
    <property type="entry name" value="Adaptor_Complx_Large_Subunit"/>
</dbReference>
<dbReference type="GO" id="GO:0005829">
    <property type="term" value="C:cytosol"/>
    <property type="evidence" value="ECO:0007669"/>
    <property type="project" value="GOC"/>
</dbReference>
<dbReference type="KEGG" id="cal:CAALFM_CR02870WA"/>
<dbReference type="CGD" id="CAL0000191386">
    <property type="gene designation" value="APL4"/>
</dbReference>
<dbReference type="GO" id="GO:0030121">
    <property type="term" value="C:AP-1 adaptor complex"/>
    <property type="evidence" value="ECO:0000318"/>
    <property type="project" value="GO_Central"/>
</dbReference>
<dbReference type="InterPro" id="IPR017107">
    <property type="entry name" value="AP1_complex_gsu"/>
</dbReference>
<evidence type="ECO:0000256" key="2">
    <source>
        <dbReference type="ARBA" id="ARBA00004555"/>
    </source>
</evidence>
<dbReference type="AlphaFoldDB" id="A0A1D8PSB0"/>
<dbReference type="Gene3D" id="2.60.40.1230">
    <property type="match status" value="1"/>
</dbReference>
<dbReference type="GO" id="GO:0030276">
    <property type="term" value="F:clathrin binding"/>
    <property type="evidence" value="ECO:0007669"/>
    <property type="project" value="EnsemblFungi"/>
</dbReference>
<evidence type="ECO:0000256" key="1">
    <source>
        <dbReference type="ARBA" id="ARBA00004156"/>
    </source>
</evidence>
<dbReference type="SUPFAM" id="SSF49348">
    <property type="entry name" value="Clathrin adaptor appendage domain"/>
    <property type="match status" value="1"/>
</dbReference>
<evidence type="ECO:0000256" key="10">
    <source>
        <dbReference type="SAM" id="MobiDB-lite"/>
    </source>
</evidence>
<accession>A0A1D8PSB0</accession>
<dbReference type="PANTHER" id="PTHR22780">
    <property type="entry name" value="ADAPTIN, ALPHA/GAMMA/EPSILON"/>
    <property type="match status" value="1"/>
</dbReference>
<dbReference type="FunCoup" id="A0A1D8PSB0">
    <property type="interactions" value="691"/>
</dbReference>
<keyword evidence="6 9" id="KW-0333">Golgi apparatus</keyword>
<comment type="subcellular location">
    <subcellularLocation>
        <location evidence="1">Cytoplasmic vesicle membrane</location>
    </subcellularLocation>
    <subcellularLocation>
        <location evidence="2">Golgi apparatus</location>
    </subcellularLocation>
</comment>
<dbReference type="GO" id="GO:0035615">
    <property type="term" value="F:clathrin adaptor activity"/>
    <property type="evidence" value="ECO:0000318"/>
    <property type="project" value="GO_Central"/>
</dbReference>
<dbReference type="InterPro" id="IPR008152">
    <property type="entry name" value="Clathrin_a/b/g-adaptin_app_Ig"/>
</dbReference>
<evidence type="ECO:0000256" key="3">
    <source>
        <dbReference type="ARBA" id="ARBA00006613"/>
    </source>
</evidence>
<dbReference type="InterPro" id="IPR008153">
    <property type="entry name" value="GAE_dom"/>
</dbReference>
<feature type="region of interest" description="Disordered" evidence="10">
    <location>
        <begin position="604"/>
        <end position="638"/>
    </location>
</feature>
<keyword evidence="8 9" id="KW-0968">Cytoplasmic vesicle</keyword>
<gene>
    <name evidence="12 13" type="primary">APL4</name>
    <name evidence="13" type="ordered locus">CAALFM_CR02870WA</name>
    <name evidence="12" type="ordered locus">orf19.10363</name>
</gene>